<evidence type="ECO:0000313" key="7">
    <source>
        <dbReference type="Proteomes" id="UP000256774"/>
    </source>
</evidence>
<dbReference type="InterPro" id="IPR005761">
    <property type="entry name" value="UDP-N-AcMur-Glu-dNH2Pim_ligase"/>
</dbReference>
<dbReference type="InterPro" id="IPR035911">
    <property type="entry name" value="MurE/MurF_N"/>
</dbReference>
<dbReference type="GO" id="GO:0000287">
    <property type="term" value="F:magnesium ion binding"/>
    <property type="evidence" value="ECO:0007669"/>
    <property type="project" value="UniProtKB-UniRule"/>
</dbReference>
<dbReference type="NCBIfam" id="NF001126">
    <property type="entry name" value="PRK00139.1-4"/>
    <property type="match status" value="1"/>
</dbReference>
<dbReference type="GO" id="GO:0008765">
    <property type="term" value="F:UDP-N-acetylmuramoylalanyl-D-glutamate-2,6-diaminopimelate ligase activity"/>
    <property type="evidence" value="ECO:0007669"/>
    <property type="project" value="UniProtKB-UniRule"/>
</dbReference>
<sequence>MMHLGELLPSCPDQWQNIELKALVADSLEVVAGACFIAMAGTHYNARDDIPAAIAAGAAAVLTPADSHFTLNTVINHVPVIAVPELGELLGDLAARWYGQPSQALTVLATTGTNGKTSIANLLAGACGQLGQRAAVMGTLGNGFPGELAPATFTTPDPLQLQRLLASFHQQGAQVVALEASSHGLSQGRLAGTRIHTALFTNLTRDHLDYHGNMAAYAASKAALFRWPSLQAAVINADDAYGADMQAELAGQVQCLRYSLDPSADVELVAESVQATLDGLCIVLRTPHGRATLRSPLIGRFNASNLLAVVGGLLSIGHPLNEIIRVLAKVSPVPGRMQCLREANTPLVVVDYAHTPDALEQALKAAREHTEGKLWVVFGCGGGRDTGKRADMGRAAAALADHVVITTDNPRNEDPQAIIDGICAGLPADFTAQCLLDRGEAIAQVVAQAGHDDVILIAGKGHETYQEVHGVRTPFSDSEHVHMALLVRTRA</sequence>
<evidence type="ECO:0000256" key="3">
    <source>
        <dbReference type="RuleBase" id="RU004135"/>
    </source>
</evidence>
<accession>A0A3E0H5D9</accession>
<comment type="cofactor">
    <cofactor evidence="2">
        <name>Mg(2+)</name>
        <dbReference type="ChEBI" id="CHEBI:18420"/>
    </cofactor>
</comment>
<dbReference type="InterPro" id="IPR004101">
    <property type="entry name" value="Mur_ligase_C"/>
</dbReference>
<name>A0A3E0H5D9_9GAMM</name>
<keyword evidence="2" id="KW-0460">Magnesium</keyword>
<dbReference type="AlphaFoldDB" id="A0A3E0H5D9"/>
<feature type="binding site" evidence="2">
    <location>
        <position position="189"/>
    </location>
    <ligand>
        <name>UDP-N-acetyl-alpha-D-muramoyl-L-alanyl-D-glutamate</name>
        <dbReference type="ChEBI" id="CHEBI:83900"/>
    </ligand>
</feature>
<dbReference type="InterPro" id="IPR013221">
    <property type="entry name" value="Mur_ligase_cen"/>
</dbReference>
<dbReference type="GO" id="GO:0008360">
    <property type="term" value="P:regulation of cell shape"/>
    <property type="evidence" value="ECO:0007669"/>
    <property type="project" value="UniProtKB-KW"/>
</dbReference>
<comment type="caution">
    <text evidence="2">Lacks conserved residue(s) required for the propagation of feature annotation.</text>
</comment>
<dbReference type="OrthoDB" id="9800958at2"/>
<dbReference type="SUPFAM" id="SSF63418">
    <property type="entry name" value="MurE/MurF N-terminal domain"/>
    <property type="match status" value="1"/>
</dbReference>
<dbReference type="Gene3D" id="3.90.190.20">
    <property type="entry name" value="Mur ligase, C-terminal domain"/>
    <property type="match status" value="1"/>
</dbReference>
<keyword evidence="2 3" id="KW-0961">Cell wall biogenesis/degradation</keyword>
<feature type="binding site" evidence="2">
    <location>
        <position position="459"/>
    </location>
    <ligand>
        <name>meso-2,6-diaminopimelate</name>
        <dbReference type="ChEBI" id="CHEBI:57791"/>
    </ligand>
</feature>
<comment type="function">
    <text evidence="2">Catalyzes the addition of meso-diaminopimelic acid to the nucleotide precursor UDP-N-acetylmuramoyl-L-alanyl-D-glutamate (UMAG) in the biosynthesis of bacterial cell-wall peptidoglycan.</text>
</comment>
<comment type="subcellular location">
    <subcellularLocation>
        <location evidence="2 3">Cytoplasm</location>
    </subcellularLocation>
</comment>
<evidence type="ECO:0000313" key="6">
    <source>
        <dbReference type="EMBL" id="REH38769.1"/>
    </source>
</evidence>
<keyword evidence="2 3" id="KW-0133">Cell shape</keyword>
<comment type="similarity">
    <text evidence="1 2">Belongs to the MurCDEF family. MurE subfamily.</text>
</comment>
<dbReference type="NCBIfam" id="TIGR01085">
    <property type="entry name" value="murE"/>
    <property type="match status" value="1"/>
</dbReference>
<dbReference type="GO" id="GO:0071555">
    <property type="term" value="P:cell wall organization"/>
    <property type="evidence" value="ECO:0007669"/>
    <property type="project" value="UniProtKB-KW"/>
</dbReference>
<dbReference type="GO" id="GO:0005524">
    <property type="term" value="F:ATP binding"/>
    <property type="evidence" value="ECO:0007669"/>
    <property type="project" value="UniProtKB-UniRule"/>
</dbReference>
<feature type="binding site" evidence="2">
    <location>
        <position position="384"/>
    </location>
    <ligand>
        <name>meso-2,6-diaminopimelate</name>
        <dbReference type="ChEBI" id="CHEBI:57791"/>
    </ligand>
</feature>
<dbReference type="NCBIfam" id="NF001124">
    <property type="entry name" value="PRK00139.1-2"/>
    <property type="match status" value="1"/>
</dbReference>
<keyword evidence="2 3" id="KW-0131">Cell cycle</keyword>
<keyword evidence="2" id="KW-0067">ATP-binding</keyword>
<feature type="binding site" evidence="2">
    <location>
        <begin position="154"/>
        <end position="155"/>
    </location>
    <ligand>
        <name>UDP-N-acetyl-alpha-D-muramoyl-L-alanyl-D-glutamate</name>
        <dbReference type="ChEBI" id="CHEBI:83900"/>
    </ligand>
</feature>
<dbReference type="UniPathway" id="UPA00219"/>
<dbReference type="InterPro" id="IPR036565">
    <property type="entry name" value="Mur-like_cat_sf"/>
</dbReference>
<keyword evidence="2" id="KW-0547">Nucleotide-binding</keyword>
<dbReference type="EMBL" id="QUNR01000002">
    <property type="protein sequence ID" value="REH38769.1"/>
    <property type="molecule type" value="Genomic_DNA"/>
</dbReference>
<dbReference type="PANTHER" id="PTHR23135">
    <property type="entry name" value="MUR LIGASE FAMILY MEMBER"/>
    <property type="match status" value="1"/>
</dbReference>
<keyword evidence="2 3" id="KW-0573">Peptidoglycan synthesis</keyword>
<comment type="PTM">
    <text evidence="2">Carboxylation is probably crucial for Mg(2+) binding and, consequently, for the gamma-phosphate positioning of ATP.</text>
</comment>
<dbReference type="GO" id="GO:0009252">
    <property type="term" value="P:peptidoglycan biosynthetic process"/>
    <property type="evidence" value="ECO:0007669"/>
    <property type="project" value="UniProtKB-UniRule"/>
</dbReference>
<comment type="caution">
    <text evidence="6">The sequence shown here is derived from an EMBL/GenBank/DDBJ whole genome shotgun (WGS) entry which is preliminary data.</text>
</comment>
<dbReference type="SUPFAM" id="SSF53244">
    <property type="entry name" value="MurD-like peptide ligases, peptide-binding domain"/>
    <property type="match status" value="1"/>
</dbReference>
<feature type="binding site" evidence="2">
    <location>
        <position position="187"/>
    </location>
    <ligand>
        <name>UDP-N-acetyl-alpha-D-muramoyl-L-alanyl-D-glutamate</name>
        <dbReference type="ChEBI" id="CHEBI:83900"/>
    </ligand>
</feature>
<feature type="binding site" evidence="2">
    <location>
        <begin position="408"/>
        <end position="411"/>
    </location>
    <ligand>
        <name>meso-2,6-diaminopimelate</name>
        <dbReference type="ChEBI" id="CHEBI:57791"/>
    </ligand>
</feature>
<proteinExistence type="inferred from homology"/>
<dbReference type="RefSeq" id="WP_116207799.1">
    <property type="nucleotide sequence ID" value="NZ_QUNR01000002.1"/>
</dbReference>
<dbReference type="HAMAP" id="MF_00208">
    <property type="entry name" value="MurE"/>
    <property type="match status" value="1"/>
</dbReference>
<feature type="binding site" evidence="2">
    <location>
        <position position="181"/>
    </location>
    <ligand>
        <name>UDP-N-acetyl-alpha-D-muramoyl-L-alanyl-D-glutamate</name>
        <dbReference type="ChEBI" id="CHEBI:83900"/>
    </ligand>
</feature>
<feature type="binding site" evidence="2">
    <location>
        <begin position="112"/>
        <end position="118"/>
    </location>
    <ligand>
        <name>ATP</name>
        <dbReference type="ChEBI" id="CHEBI:30616"/>
    </ligand>
</feature>
<evidence type="ECO:0000256" key="2">
    <source>
        <dbReference type="HAMAP-Rule" id="MF_00208"/>
    </source>
</evidence>
<dbReference type="Proteomes" id="UP000256774">
    <property type="component" value="Unassembled WGS sequence"/>
</dbReference>
<dbReference type="GO" id="GO:0005737">
    <property type="term" value="C:cytoplasm"/>
    <property type="evidence" value="ECO:0007669"/>
    <property type="project" value="UniProtKB-SubCell"/>
</dbReference>
<feature type="domain" description="Mur ligase C-terminal" evidence="4">
    <location>
        <begin position="335"/>
        <end position="461"/>
    </location>
</feature>
<dbReference type="Pfam" id="PF08245">
    <property type="entry name" value="Mur_ligase_M"/>
    <property type="match status" value="1"/>
</dbReference>
<dbReference type="Pfam" id="PF02875">
    <property type="entry name" value="Mur_ligase_C"/>
    <property type="match status" value="1"/>
</dbReference>
<protein>
    <recommendedName>
        <fullName evidence="2">UDP-N-acetylmuramoyl-L-alanyl-D-glutamate--2,6-diaminopimelate ligase</fullName>
        <ecNumber evidence="2">6.3.2.13</ecNumber>
    </recommendedName>
    <alternativeName>
        <fullName evidence="2">Meso-A2pm-adding enzyme</fullName>
    </alternativeName>
    <alternativeName>
        <fullName evidence="2">Meso-diaminopimelate-adding enzyme</fullName>
    </alternativeName>
    <alternativeName>
        <fullName evidence="2">UDP-MurNAc-L-Ala-D-Glu:meso-diaminopimelate ligase</fullName>
    </alternativeName>
    <alternativeName>
        <fullName evidence="2">UDP-MurNAc-tripeptide synthetase</fullName>
    </alternativeName>
    <alternativeName>
        <fullName evidence="2">UDP-N-acetylmuramyl-tripeptide synthetase</fullName>
    </alternativeName>
</protein>
<organism evidence="6 7">
    <name type="scientific">Paraperlucidibaca baekdonensis</name>
    <dbReference type="NCBI Taxonomy" id="748120"/>
    <lineage>
        <taxon>Bacteria</taxon>
        <taxon>Pseudomonadati</taxon>
        <taxon>Pseudomonadota</taxon>
        <taxon>Gammaproteobacteria</taxon>
        <taxon>Moraxellales</taxon>
        <taxon>Moraxellaceae</taxon>
        <taxon>Paraperlucidibaca</taxon>
    </lineage>
</organism>
<evidence type="ECO:0000259" key="4">
    <source>
        <dbReference type="Pfam" id="PF02875"/>
    </source>
</evidence>
<keyword evidence="2 3" id="KW-0132">Cell division</keyword>
<dbReference type="Gene3D" id="3.40.1190.10">
    <property type="entry name" value="Mur-like, catalytic domain"/>
    <property type="match status" value="1"/>
</dbReference>
<gene>
    <name evidence="2" type="primary">murE</name>
    <name evidence="6" type="ORF">DFR26_0931</name>
</gene>
<feature type="binding site" evidence="2">
    <location>
        <position position="463"/>
    </location>
    <ligand>
        <name>meso-2,6-diaminopimelate</name>
        <dbReference type="ChEBI" id="CHEBI:57791"/>
    </ligand>
</feature>
<dbReference type="EC" id="6.3.2.13" evidence="2"/>
<keyword evidence="2" id="KW-0963">Cytoplasm</keyword>
<dbReference type="Gene3D" id="3.40.1390.10">
    <property type="entry name" value="MurE/MurF, N-terminal domain"/>
    <property type="match status" value="1"/>
</dbReference>
<dbReference type="SUPFAM" id="SSF53623">
    <property type="entry name" value="MurD-like peptide ligases, catalytic domain"/>
    <property type="match status" value="1"/>
</dbReference>
<feature type="modified residue" description="N6-carboxylysine" evidence="2">
    <location>
        <position position="221"/>
    </location>
</feature>
<feature type="binding site" evidence="2">
    <location>
        <position position="27"/>
    </location>
    <ligand>
        <name>UDP-N-acetyl-alpha-D-muramoyl-L-alanyl-D-glutamate</name>
        <dbReference type="ChEBI" id="CHEBI:83900"/>
    </ligand>
</feature>
<feature type="domain" description="Mur ligase central" evidence="5">
    <location>
        <begin position="111"/>
        <end position="310"/>
    </location>
</feature>
<comment type="catalytic activity">
    <reaction evidence="2">
        <text>UDP-N-acetyl-alpha-D-muramoyl-L-alanyl-D-glutamate + meso-2,6-diaminopimelate + ATP = UDP-N-acetyl-alpha-D-muramoyl-L-alanyl-gamma-D-glutamyl-meso-2,6-diaminopimelate + ADP + phosphate + H(+)</text>
        <dbReference type="Rhea" id="RHEA:23676"/>
        <dbReference type="ChEBI" id="CHEBI:15378"/>
        <dbReference type="ChEBI" id="CHEBI:30616"/>
        <dbReference type="ChEBI" id="CHEBI:43474"/>
        <dbReference type="ChEBI" id="CHEBI:57791"/>
        <dbReference type="ChEBI" id="CHEBI:83900"/>
        <dbReference type="ChEBI" id="CHEBI:83905"/>
        <dbReference type="ChEBI" id="CHEBI:456216"/>
        <dbReference type="EC" id="6.3.2.13"/>
    </reaction>
</comment>
<dbReference type="InterPro" id="IPR036615">
    <property type="entry name" value="Mur_ligase_C_dom_sf"/>
</dbReference>
<comment type="pathway">
    <text evidence="2 3">Cell wall biogenesis; peptidoglycan biosynthesis.</text>
</comment>
<evidence type="ECO:0000256" key="1">
    <source>
        <dbReference type="ARBA" id="ARBA00005898"/>
    </source>
</evidence>
<evidence type="ECO:0000259" key="5">
    <source>
        <dbReference type="Pfam" id="PF08245"/>
    </source>
</evidence>
<dbReference type="GO" id="GO:0051301">
    <property type="term" value="P:cell division"/>
    <property type="evidence" value="ECO:0007669"/>
    <property type="project" value="UniProtKB-KW"/>
</dbReference>
<dbReference type="PANTHER" id="PTHR23135:SF4">
    <property type="entry name" value="UDP-N-ACETYLMURAMOYL-L-ALANYL-D-GLUTAMATE--2,6-DIAMINOPIMELATE LIGASE MURE HOMOLOG, CHLOROPLASTIC"/>
    <property type="match status" value="1"/>
</dbReference>
<feature type="short sequence motif" description="Meso-diaminopimelate recognition motif" evidence="2">
    <location>
        <begin position="408"/>
        <end position="411"/>
    </location>
</feature>
<reference evidence="6 7" key="1">
    <citation type="submission" date="2018-08" db="EMBL/GenBank/DDBJ databases">
        <title>Genomic Encyclopedia of Type Strains, Phase IV (KMG-IV): sequencing the most valuable type-strain genomes for metagenomic binning, comparative biology and taxonomic classification.</title>
        <authorList>
            <person name="Goeker M."/>
        </authorList>
    </citation>
    <scope>NUCLEOTIDE SEQUENCE [LARGE SCALE GENOMIC DNA]</scope>
    <source>
        <strain evidence="6 7">DSM 26022</strain>
    </source>
</reference>
<keyword evidence="2 6" id="KW-0436">Ligase</keyword>
<keyword evidence="7" id="KW-1185">Reference proteome</keyword>